<dbReference type="OrthoDB" id="9776634at2"/>
<dbReference type="PANTHER" id="PTHR10513:SF35">
    <property type="entry name" value="DEOXYADENOSINE KINASE"/>
    <property type="match status" value="1"/>
</dbReference>
<dbReference type="PATRIC" id="fig|1453497.3.peg.225"/>
<comment type="caution">
    <text evidence="5">The sequence shown here is derived from an EMBL/GenBank/DDBJ whole genome shotgun (WGS) entry which is preliminary data.</text>
</comment>
<dbReference type="AlphaFoldDB" id="A0A176K0J1"/>
<keyword evidence="6" id="KW-1185">Reference proteome</keyword>
<reference evidence="5 6" key="1">
    <citation type="submission" date="2014-02" db="EMBL/GenBank/DDBJ databases">
        <title>Kosmotoga genome sequencing.</title>
        <authorList>
            <person name="Pollo S.M."/>
            <person name="Charchuk R."/>
            <person name="Nesbo C.L."/>
        </authorList>
    </citation>
    <scope>NUCLEOTIDE SEQUENCE [LARGE SCALE GENOMIC DNA]</scope>
    <source>
        <strain evidence="5 6">S304</strain>
    </source>
</reference>
<feature type="active site" description="Proton acceptor" evidence="1">
    <location>
        <position position="81"/>
    </location>
</feature>
<evidence type="ECO:0000256" key="1">
    <source>
        <dbReference type="PIRSR" id="PIRSR000705-1"/>
    </source>
</evidence>
<gene>
    <name evidence="5" type="ORF">AT15_01075</name>
</gene>
<keyword evidence="3" id="KW-0547">Nucleotide-binding</keyword>
<evidence type="ECO:0000259" key="4">
    <source>
        <dbReference type="Pfam" id="PF01712"/>
    </source>
</evidence>
<dbReference type="InterPro" id="IPR031314">
    <property type="entry name" value="DNK_dom"/>
</dbReference>
<feature type="binding site" evidence="2">
    <location>
        <position position="34"/>
    </location>
    <ligand>
        <name>substrate</name>
    </ligand>
</feature>
<keyword evidence="5" id="KW-0418">Kinase</keyword>
<sequence>MDSKIIVFAGNVGAGKSTLAQAIGKQLGFEVFYESVADNPFLEDFYHDQRKWAYHLQTYFLVHRFSAIKEAEMEKKNAVFDRSIYEDAAIFARNLYETGKMRKKEFETYLQMFDSMMKYIRHPDLLVFVDADVDTILSRIRRRGRQMELEVPIAYWQQLDNLYKNWIKEYNFSPIYKINATKVDIVSNPHQIHELVEDIRNILAL</sequence>
<dbReference type="STRING" id="1453497.AT15_01075"/>
<feature type="binding site" evidence="2">
    <location>
        <position position="57"/>
    </location>
    <ligand>
        <name>substrate</name>
    </ligand>
</feature>
<dbReference type="PIRSF" id="PIRSF000705">
    <property type="entry name" value="DNK"/>
    <property type="match status" value="1"/>
</dbReference>
<evidence type="ECO:0000256" key="3">
    <source>
        <dbReference type="PIRSR" id="PIRSR000705-3"/>
    </source>
</evidence>
<dbReference type="GO" id="GO:0005524">
    <property type="term" value="F:ATP binding"/>
    <property type="evidence" value="ECO:0007669"/>
    <property type="project" value="UniProtKB-KW"/>
</dbReference>
<dbReference type="Proteomes" id="UP000077339">
    <property type="component" value="Unassembled WGS sequence"/>
</dbReference>
<protein>
    <submittedName>
        <fullName evidence="5">Deoxycytidine kinase</fullName>
    </submittedName>
</protein>
<dbReference type="RefSeq" id="WP_068347851.1">
    <property type="nucleotide sequence ID" value="NZ_JFHK01000015.1"/>
</dbReference>
<dbReference type="CDD" id="cd01673">
    <property type="entry name" value="dNK"/>
    <property type="match status" value="1"/>
</dbReference>
<proteinExistence type="predicted"/>
<feature type="binding site" evidence="2">
    <location>
        <position position="87"/>
    </location>
    <ligand>
        <name>substrate</name>
    </ligand>
</feature>
<dbReference type="EMBL" id="JFHK01000015">
    <property type="protein sequence ID" value="OAA30139.1"/>
    <property type="molecule type" value="Genomic_DNA"/>
</dbReference>
<evidence type="ECO:0000313" key="6">
    <source>
        <dbReference type="Proteomes" id="UP000077339"/>
    </source>
</evidence>
<dbReference type="InterPro" id="IPR050566">
    <property type="entry name" value="Deoxyribonucleoside_kinase"/>
</dbReference>
<organism evidence="5 6">
    <name type="scientific">Kosmotoga arenicorallina S304</name>
    <dbReference type="NCBI Taxonomy" id="1453497"/>
    <lineage>
        <taxon>Bacteria</taxon>
        <taxon>Thermotogati</taxon>
        <taxon>Thermotogota</taxon>
        <taxon>Thermotogae</taxon>
        <taxon>Kosmotogales</taxon>
        <taxon>Kosmotogaceae</taxon>
        <taxon>Kosmotoga</taxon>
    </lineage>
</organism>
<dbReference type="SUPFAM" id="SSF52540">
    <property type="entry name" value="P-loop containing nucleoside triphosphate hydrolases"/>
    <property type="match status" value="1"/>
</dbReference>
<dbReference type="PANTHER" id="PTHR10513">
    <property type="entry name" value="DEOXYNUCLEOSIDE KINASE"/>
    <property type="match status" value="1"/>
</dbReference>
<feature type="binding site" evidence="2">
    <location>
        <position position="82"/>
    </location>
    <ligand>
        <name>substrate</name>
    </ligand>
</feature>
<feature type="binding site" evidence="2">
    <location>
        <position position="148"/>
    </location>
    <ligand>
        <name>substrate</name>
    </ligand>
</feature>
<evidence type="ECO:0000256" key="2">
    <source>
        <dbReference type="PIRSR" id="PIRSR000705-2"/>
    </source>
</evidence>
<dbReference type="GO" id="GO:0005737">
    <property type="term" value="C:cytoplasm"/>
    <property type="evidence" value="ECO:0007669"/>
    <property type="project" value="TreeGrafter"/>
</dbReference>
<feature type="binding site" evidence="3">
    <location>
        <begin position="139"/>
        <end position="143"/>
    </location>
    <ligand>
        <name>ATP</name>
        <dbReference type="ChEBI" id="CHEBI:30616"/>
    </ligand>
</feature>
<keyword evidence="3" id="KW-0067">ATP-binding</keyword>
<feature type="domain" description="Deoxynucleoside kinase" evidence="4">
    <location>
        <begin position="6"/>
        <end position="203"/>
    </location>
</feature>
<dbReference type="GO" id="GO:0019136">
    <property type="term" value="F:deoxynucleoside kinase activity"/>
    <property type="evidence" value="ECO:0007669"/>
    <property type="project" value="InterPro"/>
</dbReference>
<evidence type="ECO:0000313" key="5">
    <source>
        <dbReference type="EMBL" id="OAA30139.1"/>
    </source>
</evidence>
<feature type="binding site" evidence="2">
    <location>
        <position position="46"/>
    </location>
    <ligand>
        <name>substrate</name>
    </ligand>
</feature>
<keyword evidence="5" id="KW-0808">Transferase</keyword>
<dbReference type="Pfam" id="PF01712">
    <property type="entry name" value="dNK"/>
    <property type="match status" value="1"/>
</dbReference>
<dbReference type="InterPro" id="IPR027417">
    <property type="entry name" value="P-loop_NTPase"/>
</dbReference>
<feature type="binding site" evidence="3">
    <location>
        <begin position="10"/>
        <end position="18"/>
    </location>
    <ligand>
        <name>ATP</name>
        <dbReference type="ChEBI" id="CHEBI:30616"/>
    </ligand>
</feature>
<dbReference type="InterPro" id="IPR002624">
    <property type="entry name" value="DCK/DGK"/>
</dbReference>
<name>A0A176K0J1_9BACT</name>
<accession>A0A176K0J1</accession>
<dbReference type="Gene3D" id="3.40.50.300">
    <property type="entry name" value="P-loop containing nucleotide triphosphate hydrolases"/>
    <property type="match status" value="1"/>
</dbReference>